<evidence type="ECO:0000313" key="5">
    <source>
        <dbReference type="Proteomes" id="UP000177407"/>
    </source>
</evidence>
<comment type="cofactor">
    <cofactor evidence="1">
        <name>Mg(2+)</name>
        <dbReference type="ChEBI" id="CHEBI:18420"/>
    </cofactor>
</comment>
<dbReference type="Pfam" id="PF00293">
    <property type="entry name" value="NUDIX"/>
    <property type="match status" value="1"/>
</dbReference>
<accession>A0A1F5S237</accession>
<gene>
    <name evidence="4" type="ORF">A2257_03275</name>
</gene>
<dbReference type="EMBL" id="MFGA01000020">
    <property type="protein sequence ID" value="OGF20767.1"/>
    <property type="molecule type" value="Genomic_DNA"/>
</dbReference>
<dbReference type="InterPro" id="IPR015797">
    <property type="entry name" value="NUDIX_hydrolase-like_dom_sf"/>
</dbReference>
<evidence type="ECO:0000256" key="2">
    <source>
        <dbReference type="ARBA" id="ARBA00022801"/>
    </source>
</evidence>
<keyword evidence="2" id="KW-0378">Hydrolase</keyword>
<comment type="caution">
    <text evidence="4">The sequence shown here is derived from an EMBL/GenBank/DDBJ whole genome shotgun (WGS) entry which is preliminary data.</text>
</comment>
<dbReference type="PROSITE" id="PS00893">
    <property type="entry name" value="NUDIX_BOX"/>
    <property type="match status" value="1"/>
</dbReference>
<dbReference type="AlphaFoldDB" id="A0A1F5S237"/>
<organism evidence="4 5">
    <name type="scientific">Candidatus Falkowbacteria bacterium RIFOXYA2_FULL_38_12</name>
    <dbReference type="NCBI Taxonomy" id="1797993"/>
    <lineage>
        <taxon>Bacteria</taxon>
        <taxon>Candidatus Falkowiibacteriota</taxon>
    </lineage>
</organism>
<evidence type="ECO:0000313" key="4">
    <source>
        <dbReference type="EMBL" id="OGF20767.1"/>
    </source>
</evidence>
<dbReference type="InterPro" id="IPR000086">
    <property type="entry name" value="NUDIX_hydrolase_dom"/>
</dbReference>
<dbReference type="Gene3D" id="3.90.79.10">
    <property type="entry name" value="Nucleoside Triphosphate Pyrophosphohydrolase"/>
    <property type="match status" value="1"/>
</dbReference>
<dbReference type="InterPro" id="IPR020084">
    <property type="entry name" value="NUDIX_hydrolase_CS"/>
</dbReference>
<dbReference type="PROSITE" id="PS51462">
    <property type="entry name" value="NUDIX"/>
    <property type="match status" value="1"/>
</dbReference>
<dbReference type="PANTHER" id="PTHR43046:SF2">
    <property type="entry name" value="8-OXO-DGTP DIPHOSPHATASE-RELATED"/>
    <property type="match status" value="1"/>
</dbReference>
<protein>
    <recommendedName>
        <fullName evidence="3">Nudix hydrolase domain-containing protein</fullName>
    </recommendedName>
</protein>
<reference evidence="4 5" key="1">
    <citation type="journal article" date="2016" name="Nat. Commun.">
        <title>Thousands of microbial genomes shed light on interconnected biogeochemical processes in an aquifer system.</title>
        <authorList>
            <person name="Anantharaman K."/>
            <person name="Brown C.T."/>
            <person name="Hug L.A."/>
            <person name="Sharon I."/>
            <person name="Castelle C.J."/>
            <person name="Probst A.J."/>
            <person name="Thomas B.C."/>
            <person name="Singh A."/>
            <person name="Wilkins M.J."/>
            <person name="Karaoz U."/>
            <person name="Brodie E.L."/>
            <person name="Williams K.H."/>
            <person name="Hubbard S.S."/>
            <person name="Banfield J.F."/>
        </authorList>
    </citation>
    <scope>NUCLEOTIDE SEQUENCE [LARGE SCALE GENOMIC DNA]</scope>
</reference>
<name>A0A1F5S237_9BACT</name>
<dbReference type="PANTHER" id="PTHR43046">
    <property type="entry name" value="GDP-MANNOSE MANNOSYL HYDROLASE"/>
    <property type="match status" value="1"/>
</dbReference>
<sequence>MKLLLEISDSDIGVGSPERFDKPYRLRKASRAIIFNDKNEIAIQFASKYNYHKLPGGGLDKGENTPEALRREIKEEVGCEIEIGDEIGIIIEYRNQLDLLQVSYCYLAKLVGEVGKPAWEEGEIEEGFESVWMLPDEAIRLLESESPNEYKNQFIVKRDLEFLREAKRMLQNK</sequence>
<dbReference type="Proteomes" id="UP000177407">
    <property type="component" value="Unassembled WGS sequence"/>
</dbReference>
<evidence type="ECO:0000259" key="3">
    <source>
        <dbReference type="PROSITE" id="PS51462"/>
    </source>
</evidence>
<dbReference type="GO" id="GO:0016787">
    <property type="term" value="F:hydrolase activity"/>
    <property type="evidence" value="ECO:0007669"/>
    <property type="project" value="UniProtKB-KW"/>
</dbReference>
<feature type="domain" description="Nudix hydrolase" evidence="3">
    <location>
        <begin position="25"/>
        <end position="155"/>
    </location>
</feature>
<evidence type="ECO:0000256" key="1">
    <source>
        <dbReference type="ARBA" id="ARBA00001946"/>
    </source>
</evidence>
<dbReference type="SUPFAM" id="SSF55811">
    <property type="entry name" value="Nudix"/>
    <property type="match status" value="1"/>
</dbReference>
<proteinExistence type="predicted"/>